<keyword evidence="2" id="KW-1185">Reference proteome</keyword>
<gene>
    <name evidence="1" type="ORF">KTS37_03860</name>
</gene>
<organism evidence="1 2">
    <name type="scientific">Haloarcula salina</name>
    <dbReference type="NCBI Taxonomy" id="1429914"/>
    <lineage>
        <taxon>Archaea</taxon>
        <taxon>Methanobacteriati</taxon>
        <taxon>Methanobacteriota</taxon>
        <taxon>Stenosarchaea group</taxon>
        <taxon>Halobacteria</taxon>
        <taxon>Halobacteriales</taxon>
        <taxon>Haloarculaceae</taxon>
        <taxon>Haloarcula</taxon>
    </lineage>
</organism>
<comment type="caution">
    <text evidence="1">The sequence shown here is derived from an EMBL/GenBank/DDBJ whole genome shotgun (WGS) entry which is preliminary data.</text>
</comment>
<dbReference type="Proteomes" id="UP001166304">
    <property type="component" value="Unassembled WGS sequence"/>
</dbReference>
<evidence type="ECO:0000313" key="1">
    <source>
        <dbReference type="EMBL" id="MBV0900917.1"/>
    </source>
</evidence>
<dbReference type="AlphaFoldDB" id="A0AA41FY43"/>
<protein>
    <submittedName>
        <fullName evidence="1">Uncharacterized protein</fullName>
    </submittedName>
</protein>
<reference evidence="1" key="1">
    <citation type="submission" date="2021-06" db="EMBL/GenBank/DDBJ databases">
        <title>New haloarchaea isolates fom saline soil.</title>
        <authorList>
            <person name="Duran-Viseras A."/>
            <person name="Sanchez-Porro C.S."/>
            <person name="Ventosa A."/>
        </authorList>
    </citation>
    <scope>NUCLEOTIDE SEQUENCE</scope>
    <source>
        <strain evidence="1">JCM 18369</strain>
    </source>
</reference>
<accession>A0AA41FY43</accession>
<evidence type="ECO:0000313" key="2">
    <source>
        <dbReference type="Proteomes" id="UP001166304"/>
    </source>
</evidence>
<dbReference type="RefSeq" id="WP_162411810.1">
    <property type="nucleotide sequence ID" value="NZ_JAHQXE010000001.1"/>
</dbReference>
<name>A0AA41FY43_9EURY</name>
<proteinExistence type="predicted"/>
<sequence>MNLWQVTLALAAITASTALVSQTGAYSAVSAEREVRVAVVDDEEALVGVQARPVAVERNSSANVTLALVANRLDGAVELNVTAAESAGDRRLNLTSVSAPDSLGSGERAPVSGAVACANSTTETVVTVTVTVTGAETGVALDRTLNAQCV</sequence>
<dbReference type="EMBL" id="JAHQXE010000001">
    <property type="protein sequence ID" value="MBV0900917.1"/>
    <property type="molecule type" value="Genomic_DNA"/>
</dbReference>